<dbReference type="RefSeq" id="WP_003936161.1">
    <property type="nucleotide sequence ID" value="NZ_AOEX01000032.1"/>
</dbReference>
<dbReference type="Proteomes" id="UP000011731">
    <property type="component" value="Unassembled WGS sequence"/>
</dbReference>
<name>M2ZXB2_9NOCA</name>
<accession>M2ZXB2</accession>
<evidence type="ECO:0000313" key="2">
    <source>
        <dbReference type="Proteomes" id="UP000011731"/>
    </source>
</evidence>
<dbReference type="EMBL" id="AOEX01000032">
    <property type="protein sequence ID" value="EME65373.1"/>
    <property type="molecule type" value="Genomic_DNA"/>
</dbReference>
<proteinExistence type="predicted"/>
<gene>
    <name evidence="1" type="ORF">G352_10317</name>
</gene>
<sequence>MNASELPILLAARNAAEILGVTRQCVDNQLRRGRFASVIVAPRRQRVVTRDLIVHKGWSDTGHVARIQSLPEYVTQSQAADELSVPAGDLAKLGVVEGGMVHLPSLLQSLGLHWAVKA</sequence>
<comment type="caution">
    <text evidence="1">The sequence shown here is derived from an EMBL/GenBank/DDBJ whole genome shotgun (WGS) entry which is preliminary data.</text>
</comment>
<protein>
    <recommendedName>
        <fullName evidence="3">DNA-binding protein</fullName>
    </recommendedName>
</protein>
<organism evidence="1 2">
    <name type="scientific">Rhodococcus ruber BKS 20-38</name>
    <dbReference type="NCBI Taxonomy" id="1278076"/>
    <lineage>
        <taxon>Bacteria</taxon>
        <taxon>Bacillati</taxon>
        <taxon>Actinomycetota</taxon>
        <taxon>Actinomycetes</taxon>
        <taxon>Mycobacteriales</taxon>
        <taxon>Nocardiaceae</taxon>
        <taxon>Rhodococcus</taxon>
    </lineage>
</organism>
<evidence type="ECO:0000313" key="1">
    <source>
        <dbReference type="EMBL" id="EME65373.1"/>
    </source>
</evidence>
<dbReference type="PATRIC" id="fig|1278076.4.peg.2151"/>
<evidence type="ECO:0008006" key="3">
    <source>
        <dbReference type="Google" id="ProtNLM"/>
    </source>
</evidence>
<reference evidence="1 2" key="1">
    <citation type="journal article" date="2013" name="Genome Announc.">
        <title>Draft Genome Sequence of Rhodococcus ruber Strain BKS 20-38.</title>
        <authorList>
            <person name="Bala M."/>
            <person name="Kumar S."/>
            <person name="Raghava G.P."/>
            <person name="Mayilraj S."/>
        </authorList>
    </citation>
    <scope>NUCLEOTIDE SEQUENCE [LARGE SCALE GENOMIC DNA]</scope>
    <source>
        <strain evidence="1 2">BKS 20-38</strain>
    </source>
</reference>
<keyword evidence="2" id="KW-1185">Reference proteome</keyword>
<dbReference type="AlphaFoldDB" id="M2ZXB2"/>